<dbReference type="PROSITE" id="PS00018">
    <property type="entry name" value="EF_HAND_1"/>
    <property type="match status" value="3"/>
</dbReference>
<dbReference type="InterPro" id="IPR002048">
    <property type="entry name" value="EF_hand_dom"/>
</dbReference>
<dbReference type="FunFam" id="1.10.238.10:FF:000104">
    <property type="entry name" value="calumenin isoform X1"/>
    <property type="match status" value="1"/>
</dbReference>
<keyword evidence="5" id="KW-0256">Endoplasmic reticulum</keyword>
<keyword evidence="6" id="KW-0106">Calcium</keyword>
<dbReference type="GO" id="GO:0005788">
    <property type="term" value="C:endoplasmic reticulum lumen"/>
    <property type="evidence" value="ECO:0007669"/>
    <property type="project" value="UniProtKB-SubCell"/>
</dbReference>
<keyword evidence="4" id="KW-0677">Repeat</keyword>
<evidence type="ECO:0000256" key="2">
    <source>
        <dbReference type="ARBA" id="ARBA00022723"/>
    </source>
</evidence>
<dbReference type="AlphaFoldDB" id="A0A6M2DZT0"/>
<dbReference type="PANTHER" id="PTHR10827:SF52">
    <property type="entry name" value="IP16409P"/>
    <property type="match status" value="1"/>
</dbReference>
<accession>A0A6M2DZT0</accession>
<evidence type="ECO:0000256" key="3">
    <source>
        <dbReference type="ARBA" id="ARBA00022729"/>
    </source>
</evidence>
<evidence type="ECO:0000256" key="1">
    <source>
        <dbReference type="ARBA" id="ARBA00004319"/>
    </source>
</evidence>
<dbReference type="SUPFAM" id="SSF47473">
    <property type="entry name" value="EF-hand"/>
    <property type="match status" value="2"/>
</dbReference>
<name>A0A6M2DZT0_XENCH</name>
<comment type="subunit">
    <text evidence="10">Interacts with PCSK6 (immature form including the propeptide); probably involved in the maturation and the secretion of PCSK6.</text>
</comment>
<dbReference type="FunFam" id="1.10.238.10:FF:000090">
    <property type="entry name" value="calumenin isoform X2"/>
    <property type="match status" value="1"/>
</dbReference>
<evidence type="ECO:0000256" key="4">
    <source>
        <dbReference type="ARBA" id="ARBA00022737"/>
    </source>
</evidence>
<keyword evidence="3 12" id="KW-0732">Signal</keyword>
<evidence type="ECO:0000256" key="10">
    <source>
        <dbReference type="ARBA" id="ARBA00063143"/>
    </source>
</evidence>
<keyword evidence="8" id="KW-0143">Chaperone</keyword>
<dbReference type="InterPro" id="IPR018247">
    <property type="entry name" value="EF_Hand_1_Ca_BS"/>
</dbReference>
<feature type="domain" description="EF-hand" evidence="13">
    <location>
        <begin position="202"/>
        <end position="237"/>
    </location>
</feature>
<evidence type="ECO:0000313" key="14">
    <source>
        <dbReference type="EMBL" id="NOV51886.1"/>
    </source>
</evidence>
<evidence type="ECO:0000256" key="9">
    <source>
        <dbReference type="ARBA" id="ARBA00056975"/>
    </source>
</evidence>
<feature type="domain" description="EF-hand" evidence="13">
    <location>
        <begin position="77"/>
        <end position="112"/>
    </location>
</feature>
<dbReference type="Gene3D" id="1.10.238.10">
    <property type="entry name" value="EF-hand"/>
    <property type="match status" value="2"/>
</dbReference>
<sequence>MPASYIHYLIALVILAFSTSAFGIHKPEDGEHHVPRVLDPLSKTAHVDGEEHDAKYDHEAFLGEDEAKTFDQLPAEESRRRLGLIVDKIDQDKDGFITLVELKDWIRYTQRRYIADDVERQWKQHNPENKPSITWEEYKKETYGFLDDMTDQELEQEDAGYSYKAMIKRDQRRWANADTDDDGSLDKAQFTDFLHPEESDRMREVVVLETMEDIDKDKDGKISLKEYIGDMFRGETDHDDDENKEEDEPEWVKNEREQFSLYRDKDKDGFMDLEEVKNWIIPPDFDHAEAEARHLIYEADGDTDEKLTKDEILNKYDLFVGSQATDFGEALARHDEF</sequence>
<dbReference type="Pfam" id="PF13499">
    <property type="entry name" value="EF-hand_7"/>
    <property type="match status" value="1"/>
</dbReference>
<dbReference type="GO" id="GO:0015031">
    <property type="term" value="P:protein transport"/>
    <property type="evidence" value="ECO:0007669"/>
    <property type="project" value="UniProtKB-ARBA"/>
</dbReference>
<keyword evidence="7" id="KW-0325">Glycoprotein</keyword>
<dbReference type="InterPro" id="IPR011992">
    <property type="entry name" value="EF-hand-dom_pair"/>
</dbReference>
<comment type="function">
    <text evidence="9">Probable molecular chaperone assisting protein biosynthesis and transport in the endoplasmic reticulum. Required for the proper biosynthesis and transport of pulmonary surfactant-associated protein A/SP-A, pulmonary surfactant-associated protein D/SP-D and the lipid transporter ABCA3. By regulating both the proper expression and the degradation through the endoplasmic reticulum-associated protein degradation pathway of these proteins plays a crucial role in pulmonary surfactant homeostasis. Has an anti-fibrotic activity by negatively regulating the secretion of type I and type III collagens. This calcium-binding protein also transiently associates with immature PCSK6 and regulates its secretion.</text>
</comment>
<organism evidence="14">
    <name type="scientific">Xenopsylla cheopis</name>
    <name type="common">Oriental rat flea</name>
    <name type="synonym">Pulex cheopis</name>
    <dbReference type="NCBI Taxonomy" id="163159"/>
    <lineage>
        <taxon>Eukaryota</taxon>
        <taxon>Metazoa</taxon>
        <taxon>Ecdysozoa</taxon>
        <taxon>Arthropoda</taxon>
        <taxon>Hexapoda</taxon>
        <taxon>Insecta</taxon>
        <taxon>Pterygota</taxon>
        <taxon>Neoptera</taxon>
        <taxon>Endopterygota</taxon>
        <taxon>Siphonaptera</taxon>
        <taxon>Pulicidae</taxon>
        <taxon>Xenopsyllinae</taxon>
        <taxon>Xenopsylla</taxon>
    </lineage>
</organism>
<dbReference type="GO" id="GO:0005509">
    <property type="term" value="F:calcium ion binding"/>
    <property type="evidence" value="ECO:0007669"/>
    <property type="project" value="InterPro"/>
</dbReference>
<dbReference type="CDD" id="cd16226">
    <property type="entry name" value="EFh_CREC_Calumenin_like"/>
    <property type="match status" value="1"/>
</dbReference>
<evidence type="ECO:0000256" key="6">
    <source>
        <dbReference type="ARBA" id="ARBA00022837"/>
    </source>
</evidence>
<evidence type="ECO:0000256" key="7">
    <source>
        <dbReference type="ARBA" id="ARBA00023180"/>
    </source>
</evidence>
<dbReference type="EMBL" id="GIIL01008160">
    <property type="protein sequence ID" value="NOV51886.1"/>
    <property type="molecule type" value="Transcribed_RNA"/>
</dbReference>
<feature type="chain" id="PRO_5026923084" description="Reticulocalbin-3" evidence="12">
    <location>
        <begin position="22"/>
        <end position="337"/>
    </location>
</feature>
<evidence type="ECO:0000256" key="11">
    <source>
        <dbReference type="ARBA" id="ARBA00072696"/>
    </source>
</evidence>
<proteinExistence type="predicted"/>
<evidence type="ECO:0000256" key="12">
    <source>
        <dbReference type="SAM" id="SignalP"/>
    </source>
</evidence>
<protein>
    <recommendedName>
        <fullName evidence="11">Reticulocalbin-3</fullName>
    </recommendedName>
</protein>
<keyword evidence="2" id="KW-0479">Metal-binding</keyword>
<comment type="subcellular location">
    <subcellularLocation>
        <location evidence="1">Endoplasmic reticulum lumen</location>
    </subcellularLocation>
</comment>
<evidence type="ECO:0000259" key="13">
    <source>
        <dbReference type="PROSITE" id="PS50222"/>
    </source>
</evidence>
<dbReference type="SMART" id="SM00054">
    <property type="entry name" value="EFh"/>
    <property type="match status" value="2"/>
</dbReference>
<evidence type="ECO:0000256" key="8">
    <source>
        <dbReference type="ARBA" id="ARBA00023186"/>
    </source>
</evidence>
<dbReference type="PROSITE" id="PS50222">
    <property type="entry name" value="EF_HAND_2"/>
    <property type="match status" value="3"/>
</dbReference>
<reference evidence="14" key="1">
    <citation type="submission" date="2020-03" db="EMBL/GenBank/DDBJ databases">
        <title>Transcriptomic Profiling of the Digestive Tract of the Rat Flea, Xenopsylla cheopis, Following Blood Feeding and Infection with Yersinia pestis.</title>
        <authorList>
            <person name="Bland D.M."/>
            <person name="Martens C.A."/>
            <person name="Virtaneva K."/>
            <person name="Kanakabandi K."/>
            <person name="Long D."/>
            <person name="Rosenke R."/>
            <person name="Saturday G.A."/>
            <person name="Hoyt F.H."/>
            <person name="Bruno D.P."/>
            <person name="Ribeiro J.M.C."/>
            <person name="Hinnebusch J."/>
        </authorList>
    </citation>
    <scope>NUCLEOTIDE SEQUENCE</scope>
</reference>
<evidence type="ECO:0000256" key="5">
    <source>
        <dbReference type="ARBA" id="ARBA00022824"/>
    </source>
</evidence>
<dbReference type="Pfam" id="PF13202">
    <property type="entry name" value="EF-hand_5"/>
    <property type="match status" value="1"/>
</dbReference>
<feature type="domain" description="EF-hand" evidence="13">
    <location>
        <begin position="165"/>
        <end position="200"/>
    </location>
</feature>
<dbReference type="PANTHER" id="PTHR10827">
    <property type="entry name" value="RETICULOCALBIN"/>
    <property type="match status" value="1"/>
</dbReference>
<feature type="signal peptide" evidence="12">
    <location>
        <begin position="1"/>
        <end position="21"/>
    </location>
</feature>